<name>A0AAE0JNH2_9PEZI</name>
<evidence type="ECO:0000313" key="3">
    <source>
        <dbReference type="Proteomes" id="UP001278500"/>
    </source>
</evidence>
<comment type="caution">
    <text evidence="2">The sequence shown here is derived from an EMBL/GenBank/DDBJ whole genome shotgun (WGS) entry which is preliminary data.</text>
</comment>
<accession>A0AAE0JNH2</accession>
<organism evidence="2 3">
    <name type="scientific">Neurospora tetraspora</name>
    <dbReference type="NCBI Taxonomy" id="94610"/>
    <lineage>
        <taxon>Eukaryota</taxon>
        <taxon>Fungi</taxon>
        <taxon>Dikarya</taxon>
        <taxon>Ascomycota</taxon>
        <taxon>Pezizomycotina</taxon>
        <taxon>Sordariomycetes</taxon>
        <taxon>Sordariomycetidae</taxon>
        <taxon>Sordariales</taxon>
        <taxon>Sordariaceae</taxon>
        <taxon>Neurospora</taxon>
    </lineage>
</organism>
<proteinExistence type="predicted"/>
<dbReference type="RefSeq" id="XP_062685492.1">
    <property type="nucleotide sequence ID" value="XM_062825855.1"/>
</dbReference>
<evidence type="ECO:0000256" key="1">
    <source>
        <dbReference type="SAM" id="MobiDB-lite"/>
    </source>
</evidence>
<feature type="region of interest" description="Disordered" evidence="1">
    <location>
        <begin position="1"/>
        <end position="20"/>
    </location>
</feature>
<keyword evidence="3" id="KW-1185">Reference proteome</keyword>
<gene>
    <name evidence="2" type="ORF">B0H65DRAFT_447221</name>
</gene>
<dbReference type="Proteomes" id="UP001278500">
    <property type="component" value="Unassembled WGS sequence"/>
</dbReference>
<dbReference type="AlphaFoldDB" id="A0AAE0JNH2"/>
<protein>
    <submittedName>
        <fullName evidence="2">Uncharacterized protein</fullName>
    </submittedName>
</protein>
<reference evidence="2" key="2">
    <citation type="submission" date="2023-06" db="EMBL/GenBank/DDBJ databases">
        <authorList>
            <consortium name="Lawrence Berkeley National Laboratory"/>
            <person name="Haridas S."/>
            <person name="Hensen N."/>
            <person name="Bonometti L."/>
            <person name="Westerberg I."/>
            <person name="Brannstrom I.O."/>
            <person name="Guillou S."/>
            <person name="Cros-Aarteil S."/>
            <person name="Calhoun S."/>
            <person name="Kuo A."/>
            <person name="Mondo S."/>
            <person name="Pangilinan J."/>
            <person name="Riley R."/>
            <person name="Labutti K."/>
            <person name="Andreopoulos B."/>
            <person name="Lipzen A."/>
            <person name="Chen C."/>
            <person name="Yanf M."/>
            <person name="Daum C."/>
            <person name="Ng V."/>
            <person name="Clum A."/>
            <person name="Steindorff A."/>
            <person name="Ohm R."/>
            <person name="Martin F."/>
            <person name="Silar P."/>
            <person name="Natvig D."/>
            <person name="Lalanne C."/>
            <person name="Gautier V."/>
            <person name="Ament-Velasquez S.L."/>
            <person name="Kruys A."/>
            <person name="Hutchinson M.I."/>
            <person name="Powell A.J."/>
            <person name="Barry K."/>
            <person name="Miller A.N."/>
            <person name="Grigoriev I.V."/>
            <person name="Debuchy R."/>
            <person name="Gladieux P."/>
            <person name="Thoren M.H."/>
            <person name="Johannesson H."/>
        </authorList>
    </citation>
    <scope>NUCLEOTIDE SEQUENCE</scope>
    <source>
        <strain evidence="2">CBS 560.94</strain>
    </source>
</reference>
<dbReference type="GeneID" id="87863009"/>
<evidence type="ECO:0000313" key="2">
    <source>
        <dbReference type="EMBL" id="KAK3354114.1"/>
    </source>
</evidence>
<reference evidence="2" key="1">
    <citation type="journal article" date="2023" name="Mol. Phylogenet. Evol.">
        <title>Genome-scale phylogeny and comparative genomics of the fungal order Sordariales.</title>
        <authorList>
            <person name="Hensen N."/>
            <person name="Bonometti L."/>
            <person name="Westerberg I."/>
            <person name="Brannstrom I.O."/>
            <person name="Guillou S."/>
            <person name="Cros-Aarteil S."/>
            <person name="Calhoun S."/>
            <person name="Haridas S."/>
            <person name="Kuo A."/>
            <person name="Mondo S."/>
            <person name="Pangilinan J."/>
            <person name="Riley R."/>
            <person name="LaButti K."/>
            <person name="Andreopoulos B."/>
            <person name="Lipzen A."/>
            <person name="Chen C."/>
            <person name="Yan M."/>
            <person name="Daum C."/>
            <person name="Ng V."/>
            <person name="Clum A."/>
            <person name="Steindorff A."/>
            <person name="Ohm R.A."/>
            <person name="Martin F."/>
            <person name="Silar P."/>
            <person name="Natvig D.O."/>
            <person name="Lalanne C."/>
            <person name="Gautier V."/>
            <person name="Ament-Velasquez S.L."/>
            <person name="Kruys A."/>
            <person name="Hutchinson M.I."/>
            <person name="Powell A.J."/>
            <person name="Barry K."/>
            <person name="Miller A.N."/>
            <person name="Grigoriev I.V."/>
            <person name="Debuchy R."/>
            <person name="Gladieux P."/>
            <person name="Hiltunen Thoren M."/>
            <person name="Johannesson H."/>
        </authorList>
    </citation>
    <scope>NUCLEOTIDE SEQUENCE</scope>
    <source>
        <strain evidence="2">CBS 560.94</strain>
    </source>
</reference>
<dbReference type="EMBL" id="JAUEPP010000001">
    <property type="protein sequence ID" value="KAK3354114.1"/>
    <property type="molecule type" value="Genomic_DNA"/>
</dbReference>
<sequence length="56" mass="6317">MEIEAQMAADKKRQEDQLHEEEELQLVKKVAPSKDKKVVKSGAVVKPARKRAGRGF</sequence>